<protein>
    <submittedName>
        <fullName evidence="5">Peptidase</fullName>
    </submittedName>
</protein>
<organism evidence="5 6">
    <name type="scientific">Trichosporon asahii var. asahii (strain ATCC 90039 / CBS 2479 / JCM 2466 / KCTC 7840 / NBRC 103889/ NCYC 2677 / UAMH 7654)</name>
    <name type="common">Yeast</name>
    <dbReference type="NCBI Taxonomy" id="1186058"/>
    <lineage>
        <taxon>Eukaryota</taxon>
        <taxon>Fungi</taxon>
        <taxon>Dikarya</taxon>
        <taxon>Basidiomycota</taxon>
        <taxon>Agaricomycotina</taxon>
        <taxon>Tremellomycetes</taxon>
        <taxon>Trichosporonales</taxon>
        <taxon>Trichosporonaceae</taxon>
        <taxon>Trichosporon</taxon>
    </lineage>
</organism>
<dbReference type="InterPro" id="IPR021109">
    <property type="entry name" value="Peptidase_aspartic_dom_sf"/>
</dbReference>
<feature type="domain" description="Peptidase A1" evidence="4">
    <location>
        <begin position="65"/>
        <end position="596"/>
    </location>
</feature>
<evidence type="ECO:0000313" key="6">
    <source>
        <dbReference type="Proteomes" id="UP000002748"/>
    </source>
</evidence>
<feature type="compositionally biased region" description="Low complexity" evidence="2">
    <location>
        <begin position="385"/>
        <end position="415"/>
    </location>
</feature>
<comment type="similarity">
    <text evidence="1">Belongs to the peptidase A1 family.</text>
</comment>
<dbReference type="CDD" id="cd05471">
    <property type="entry name" value="pepsin_like"/>
    <property type="match status" value="1"/>
</dbReference>
<dbReference type="PANTHER" id="PTHR47966:SF74">
    <property type="entry name" value="AGR407CP"/>
    <property type="match status" value="1"/>
</dbReference>
<dbReference type="Gene3D" id="2.40.70.10">
    <property type="entry name" value="Acid Proteases"/>
    <property type="match status" value="2"/>
</dbReference>
<evidence type="ECO:0000256" key="1">
    <source>
        <dbReference type="ARBA" id="ARBA00007447"/>
    </source>
</evidence>
<evidence type="ECO:0000256" key="2">
    <source>
        <dbReference type="SAM" id="MobiDB-lite"/>
    </source>
</evidence>
<dbReference type="InterPro" id="IPR033121">
    <property type="entry name" value="PEPTIDASE_A1"/>
</dbReference>
<dbReference type="InterPro" id="IPR034164">
    <property type="entry name" value="Pepsin-like_dom"/>
</dbReference>
<dbReference type="VEuPathDB" id="FungiDB:A1Q1_06374"/>
<feature type="compositionally biased region" description="Low complexity" evidence="2">
    <location>
        <begin position="206"/>
        <end position="239"/>
    </location>
</feature>
<evidence type="ECO:0000259" key="4">
    <source>
        <dbReference type="PROSITE" id="PS51767"/>
    </source>
</evidence>
<feature type="signal peptide" evidence="3">
    <location>
        <begin position="1"/>
        <end position="16"/>
    </location>
</feature>
<accession>J5SEB3</accession>
<dbReference type="InterPro" id="IPR001461">
    <property type="entry name" value="Aspartic_peptidase_A1"/>
</dbReference>
<feature type="chain" id="PRO_5003784648" evidence="3">
    <location>
        <begin position="17"/>
        <end position="725"/>
    </location>
</feature>
<dbReference type="SUPFAM" id="SSF50630">
    <property type="entry name" value="Acid proteases"/>
    <property type="match status" value="2"/>
</dbReference>
<dbReference type="GeneID" id="25989886"/>
<dbReference type="PANTHER" id="PTHR47966">
    <property type="entry name" value="BETA-SITE APP-CLEAVING ENZYME, ISOFORM A-RELATED"/>
    <property type="match status" value="1"/>
</dbReference>
<comment type="caution">
    <text evidence="5">The sequence shown here is derived from an EMBL/GenBank/DDBJ whole genome shotgun (WGS) entry which is preliminary data.</text>
</comment>
<reference evidence="5 6" key="1">
    <citation type="journal article" date="2012" name="Eukaryot. Cell">
        <title>Draft genome sequence of CBS 2479, the standard type strain of Trichosporon asahii.</title>
        <authorList>
            <person name="Yang R.Y."/>
            <person name="Li H.T."/>
            <person name="Zhu H."/>
            <person name="Zhou G.P."/>
            <person name="Wang M."/>
            <person name="Wang L."/>
        </authorList>
    </citation>
    <scope>NUCLEOTIDE SEQUENCE [LARGE SCALE GENOMIC DNA]</scope>
    <source>
        <strain evidence="6">ATCC 90039 / CBS 2479 / JCM 2466 / KCTC 7840 / NCYC 2677 / UAMH 7654</strain>
    </source>
</reference>
<dbReference type="EMBL" id="ALBS01000331">
    <property type="protein sequence ID" value="EJT45236.1"/>
    <property type="molecule type" value="Genomic_DNA"/>
</dbReference>
<evidence type="ECO:0000256" key="3">
    <source>
        <dbReference type="SAM" id="SignalP"/>
    </source>
</evidence>
<name>J5SEB3_TRIAS</name>
<keyword evidence="3" id="KW-0732">Signal</keyword>
<dbReference type="PROSITE" id="PS51767">
    <property type="entry name" value="PEPTIDASE_A1"/>
    <property type="match status" value="1"/>
</dbReference>
<dbReference type="AlphaFoldDB" id="J5SEB3"/>
<dbReference type="GO" id="GO:0004190">
    <property type="term" value="F:aspartic-type endopeptidase activity"/>
    <property type="evidence" value="ECO:0007669"/>
    <property type="project" value="InterPro"/>
</dbReference>
<feature type="compositionally biased region" description="Polar residues" evidence="2">
    <location>
        <begin position="195"/>
        <end position="205"/>
    </location>
</feature>
<proteinExistence type="inferred from homology"/>
<dbReference type="GO" id="GO:0006508">
    <property type="term" value="P:proteolysis"/>
    <property type="evidence" value="ECO:0007669"/>
    <property type="project" value="InterPro"/>
</dbReference>
<dbReference type="Proteomes" id="UP000002748">
    <property type="component" value="Unassembled WGS sequence"/>
</dbReference>
<dbReference type="Pfam" id="PF00026">
    <property type="entry name" value="Asp"/>
    <property type="match status" value="2"/>
</dbReference>
<dbReference type="KEGG" id="tasa:A1Q1_06374"/>
<gene>
    <name evidence="5" type="ORF">A1Q1_06374</name>
</gene>
<feature type="compositionally biased region" description="Low complexity" evidence="2">
    <location>
        <begin position="247"/>
        <end position="265"/>
    </location>
</feature>
<dbReference type="HOGENOM" id="CLU_024069_0_0_1"/>
<dbReference type="RefSeq" id="XP_014176963.1">
    <property type="nucleotide sequence ID" value="XM_014321488.1"/>
</dbReference>
<feature type="region of interest" description="Disordered" evidence="2">
    <location>
        <begin position="195"/>
        <end position="265"/>
    </location>
</feature>
<evidence type="ECO:0000313" key="5">
    <source>
        <dbReference type="EMBL" id="EJT45236.1"/>
    </source>
</evidence>
<sequence length="725" mass="74316">MLVPLFTLAIAGLVAAELGDPQSLRPHSRRANVPRADIGVGGVDLALHKREVDPTIVKRGLNGSVIALGAVHSPSRAYPLQLDTASADLLIASTKCGKECPAPTKENPYYDMMSSDFKEVNGNSTYWRTQYADKSFASGFVARDQVMIAAHLVDDQVIGLITATNMSLPEQDISGVLGLGFPRLSTLGRVLLQDSVPSSDRSPLTSSAAPAGASSPSGSASAPSESGASGSAVASPSSGMERRQESSSDSSGTASATSSSAPAAAVPSSSAAYMPTLLENLITTPSIPYPAFALALSPPLNASQATALKSLHPEPAPRYSLSSGSLTLGGVSALYVSDDPSTGRTVNDIEWWPVVPFGRASNGVSRSNATTIDVSAMSASATPAAAGEPASASGSGAPAPSSPSASSSSSSAPSSNLLQDNGMGAIGTPGKRGLPKTPAELESEAYLYWALQLSEVSVNGTGFALNSTYANFGVPPIALLDVGTNGIYGPEDDVAKLFSGIKDARMVSTGQWAVPCDTRVTLGFSFGENGRSVEIPPSDWIYAAVPESSMCLAWPVAVPATGDGLDWQLGTPFLKNVYTVFSYGVDGGQPPQIGFLPLTDKANGTQPISAATPSQTVNTKLPHVLLSPPNYPTPSYAFSTPVPTLGVPQALGLGNASAYPSAAVPVVSIPVPKASASDDHQAIPGWPGDSSQATVENAATKRQALPATSFALPFILIVLSHLLLL</sequence>
<feature type="region of interest" description="Disordered" evidence="2">
    <location>
        <begin position="385"/>
        <end position="437"/>
    </location>
</feature>
<dbReference type="OrthoDB" id="771136at2759"/>